<evidence type="ECO:0000313" key="3">
    <source>
        <dbReference type="EMBL" id="RIX32610.1"/>
    </source>
</evidence>
<dbReference type="InterPro" id="IPR010870">
    <property type="entry name" value="Porin_O/P"/>
</dbReference>
<organism evidence="3 4">
    <name type="scientific">Sphingomonas edaphi</name>
    <dbReference type="NCBI Taxonomy" id="2315689"/>
    <lineage>
        <taxon>Bacteria</taxon>
        <taxon>Pseudomonadati</taxon>
        <taxon>Pseudomonadota</taxon>
        <taxon>Alphaproteobacteria</taxon>
        <taxon>Sphingomonadales</taxon>
        <taxon>Sphingomonadaceae</taxon>
        <taxon>Sphingomonas</taxon>
    </lineage>
</organism>
<evidence type="ECO:0000256" key="2">
    <source>
        <dbReference type="SAM" id="SignalP"/>
    </source>
</evidence>
<dbReference type="OrthoDB" id="9807854at2"/>
<feature type="coiled-coil region" evidence="1">
    <location>
        <begin position="38"/>
        <end position="65"/>
    </location>
</feature>
<feature type="chain" id="PRO_5019359468" description="Porin" evidence="2">
    <location>
        <begin position="25"/>
        <end position="445"/>
    </location>
</feature>
<name>A0A418Q3Z2_9SPHN</name>
<comment type="caution">
    <text evidence="3">The sequence shown here is derived from an EMBL/GenBank/DDBJ whole genome shotgun (WGS) entry which is preliminary data.</text>
</comment>
<evidence type="ECO:0000256" key="1">
    <source>
        <dbReference type="SAM" id="Coils"/>
    </source>
</evidence>
<dbReference type="InterPro" id="IPR023614">
    <property type="entry name" value="Porin_dom_sf"/>
</dbReference>
<dbReference type="Pfam" id="PF07396">
    <property type="entry name" value="Porin_O_P"/>
    <property type="match status" value="1"/>
</dbReference>
<dbReference type="SUPFAM" id="SSF56935">
    <property type="entry name" value="Porins"/>
    <property type="match status" value="1"/>
</dbReference>
<protein>
    <recommendedName>
        <fullName evidence="5">Porin</fullName>
    </recommendedName>
</protein>
<dbReference type="EMBL" id="QXTF01000001">
    <property type="protein sequence ID" value="RIX32610.1"/>
    <property type="molecule type" value="Genomic_DNA"/>
</dbReference>
<dbReference type="Gene3D" id="2.40.160.10">
    <property type="entry name" value="Porin"/>
    <property type="match status" value="1"/>
</dbReference>
<keyword evidence="4" id="KW-1185">Reference proteome</keyword>
<accession>A0A418Q3Z2</accession>
<evidence type="ECO:0008006" key="5">
    <source>
        <dbReference type="Google" id="ProtNLM"/>
    </source>
</evidence>
<dbReference type="AlphaFoldDB" id="A0A418Q3Z2"/>
<evidence type="ECO:0000313" key="4">
    <source>
        <dbReference type="Proteomes" id="UP000285023"/>
    </source>
</evidence>
<dbReference type="RefSeq" id="WP_119532718.1">
    <property type="nucleotide sequence ID" value="NZ_QXTF01000001.1"/>
</dbReference>
<dbReference type="Proteomes" id="UP000285023">
    <property type="component" value="Unassembled WGS sequence"/>
</dbReference>
<proteinExistence type="predicted"/>
<feature type="signal peptide" evidence="2">
    <location>
        <begin position="1"/>
        <end position="24"/>
    </location>
</feature>
<keyword evidence="2" id="KW-0732">Signal</keyword>
<keyword evidence="1" id="KW-0175">Coiled coil</keyword>
<reference evidence="3 4" key="1">
    <citation type="submission" date="2018-09" db="EMBL/GenBank/DDBJ databases">
        <title>Sphingomonas sp. DAC4.</title>
        <authorList>
            <person name="Seo T."/>
        </authorList>
    </citation>
    <scope>NUCLEOTIDE SEQUENCE [LARGE SCALE GENOMIC DNA]</scope>
    <source>
        <strain evidence="3 4">DAC4</strain>
    </source>
</reference>
<gene>
    <name evidence="3" type="ORF">D3M59_06735</name>
</gene>
<sequence length="445" mass="48144">MKSSMFVRAILAGSALCAGNAALAQDAQPSPMAHPQGLEEAQKQIETLQAQVQALQESIAQIQASQAKATPSWKGAPELADKDKGWSFKPRGRLMYDVATVSSPDGYSNPGLGFSNELRRGRLGVEGTIPGGFGYKVELDLAAGEVEFTDAFLSHKKDELEFIVGQHNNFQSLDELTSSLHSSFIERAAFTDAFNFERRVGASVQYAKGDLLAQGGVFTDSIADLNSVGDDNNSYSVDGRLVFAPKMGASQLHFGASAHYRELNDAATSVRYRQRPAVHSTDVRFIDTGNLIDAKAETGYGVEAAGIFGPFHVASEAYWQKVSRSGFADPTFFGAYVEGGYFFTGESRGYKGGKFDRVKVKNGFDKGGWGSLGLNARWDYLDLKDAGIAGGTQNAFQASLNWKPTDYVLFGLNYAHILYDDAPVLANGDGEYSVDMVGLRSQIDF</sequence>